<dbReference type="PANTHER" id="PTHR33713">
    <property type="entry name" value="ANTITOXIN YAFN-RELATED"/>
    <property type="match status" value="1"/>
</dbReference>
<name>A0A6J7KQI1_9ZZZZ</name>
<gene>
    <name evidence="2" type="ORF">UFOPK3773_01852</name>
</gene>
<sequence length="92" mass="10269">MTTLPLSEVKARLSEIADEVDRTHDRVHVTRNGREYVVLMSAEDLESLEATLELLSDEVALTRLREAEAAEDLTSVDEMAELMNKRRQAAGG</sequence>
<dbReference type="SUPFAM" id="SSF143120">
    <property type="entry name" value="YefM-like"/>
    <property type="match status" value="1"/>
</dbReference>
<organism evidence="2">
    <name type="scientific">freshwater metagenome</name>
    <dbReference type="NCBI Taxonomy" id="449393"/>
    <lineage>
        <taxon>unclassified sequences</taxon>
        <taxon>metagenomes</taxon>
        <taxon>ecological metagenomes</taxon>
    </lineage>
</organism>
<dbReference type="InterPro" id="IPR051405">
    <property type="entry name" value="phD/YefM_antitoxin"/>
</dbReference>
<proteinExistence type="inferred from homology"/>
<comment type="similarity">
    <text evidence="1">Belongs to the phD/YefM antitoxin family.</text>
</comment>
<dbReference type="AlphaFoldDB" id="A0A6J7KQI1"/>
<accession>A0A6J7KQI1</accession>
<dbReference type="EMBL" id="CAFBNF010000257">
    <property type="protein sequence ID" value="CAB4958688.1"/>
    <property type="molecule type" value="Genomic_DNA"/>
</dbReference>
<dbReference type="InterPro" id="IPR036165">
    <property type="entry name" value="YefM-like_sf"/>
</dbReference>
<dbReference type="Pfam" id="PF02604">
    <property type="entry name" value="PhdYeFM_antitox"/>
    <property type="match status" value="1"/>
</dbReference>
<protein>
    <submittedName>
        <fullName evidence="2">Unannotated protein</fullName>
    </submittedName>
</protein>
<dbReference type="PANTHER" id="PTHR33713:SF10">
    <property type="entry name" value="ANTITOXIN YAFN"/>
    <property type="match status" value="1"/>
</dbReference>
<dbReference type="NCBIfam" id="TIGR01552">
    <property type="entry name" value="phd_fam"/>
    <property type="match status" value="1"/>
</dbReference>
<dbReference type="Gene3D" id="3.40.1620.10">
    <property type="entry name" value="YefM-like domain"/>
    <property type="match status" value="1"/>
</dbReference>
<reference evidence="2" key="1">
    <citation type="submission" date="2020-05" db="EMBL/GenBank/DDBJ databases">
        <authorList>
            <person name="Chiriac C."/>
            <person name="Salcher M."/>
            <person name="Ghai R."/>
            <person name="Kavagutti S V."/>
        </authorList>
    </citation>
    <scope>NUCLEOTIDE SEQUENCE</scope>
</reference>
<evidence type="ECO:0000313" key="2">
    <source>
        <dbReference type="EMBL" id="CAB4958688.1"/>
    </source>
</evidence>
<evidence type="ECO:0000256" key="1">
    <source>
        <dbReference type="ARBA" id="ARBA00009981"/>
    </source>
</evidence>
<dbReference type="InterPro" id="IPR006442">
    <property type="entry name" value="Antitoxin_Phd/YefM"/>
</dbReference>